<dbReference type="GO" id="GO:0019901">
    <property type="term" value="F:protein kinase binding"/>
    <property type="evidence" value="ECO:0007669"/>
    <property type="project" value="InterPro"/>
</dbReference>
<dbReference type="OMA" id="RVAKGMH"/>
<gene>
    <name evidence="3" type="ORF">PSEUBRA_SCAF5g02335</name>
</gene>
<dbReference type="PANTHER" id="PTHR15615:SF10">
    <property type="entry name" value="PHO85 CYCLIN-2-RELATED"/>
    <property type="match status" value="1"/>
</dbReference>
<evidence type="ECO:0000256" key="1">
    <source>
        <dbReference type="SAM" id="MobiDB-lite"/>
    </source>
</evidence>
<dbReference type="PANTHER" id="PTHR15615">
    <property type="match status" value="1"/>
</dbReference>
<evidence type="ECO:0000313" key="4">
    <source>
        <dbReference type="Proteomes" id="UP000019377"/>
    </source>
</evidence>
<feature type="region of interest" description="Disordered" evidence="1">
    <location>
        <begin position="267"/>
        <end position="332"/>
    </location>
</feature>
<name>V5ETV4_KALBG</name>
<dbReference type="GO" id="GO:0000307">
    <property type="term" value="C:cyclin-dependent protein kinase holoenzyme complex"/>
    <property type="evidence" value="ECO:0007669"/>
    <property type="project" value="TreeGrafter"/>
</dbReference>
<dbReference type="GO" id="GO:0005634">
    <property type="term" value="C:nucleus"/>
    <property type="evidence" value="ECO:0007669"/>
    <property type="project" value="TreeGrafter"/>
</dbReference>
<dbReference type="InterPro" id="IPR006671">
    <property type="entry name" value="Cyclin_N"/>
</dbReference>
<protein>
    <submittedName>
        <fullName evidence="3">Cyclin</fullName>
    </submittedName>
</protein>
<organism evidence="3 4">
    <name type="scientific">Kalmanozyma brasiliensis (strain GHG001)</name>
    <name type="common">Yeast</name>
    <name type="synonym">Pseudozyma brasiliensis</name>
    <dbReference type="NCBI Taxonomy" id="1365824"/>
    <lineage>
        <taxon>Eukaryota</taxon>
        <taxon>Fungi</taxon>
        <taxon>Dikarya</taxon>
        <taxon>Basidiomycota</taxon>
        <taxon>Ustilaginomycotina</taxon>
        <taxon>Ustilaginomycetes</taxon>
        <taxon>Ustilaginales</taxon>
        <taxon>Ustilaginaceae</taxon>
        <taxon>Kalmanozyma</taxon>
    </lineage>
</organism>
<dbReference type="AlphaFoldDB" id="V5ETV4"/>
<sequence length="440" mass="48886">MSSSHASSSASALNSSFLRRHPASLIPKLVHNPALTDLIKSPVTREMVVYLANQAAHVIQCGSTQSPDTPPATPTRCLATAEADPAGKLEINGLPSLETFIALLVERSNVQVPTLLCTLVYLDRLRSRLPRVAKGMHCTRHRVFLATLIVAAKYLNDSSPKNKHWTKYGALFSQAEVNLMEKQLLYLLDYDLRIEEDELMVHFAPFFRRVETRAEAGRREMHLRGLECGRERERYVRASERRVHLRNLPASEVPCWNQQTEASRYEQHRRSAAYDSPDSLDASPKEMYSHASSSSLMTRQDSVESNASSTSSEAELTDDNGSSSSSAEDFDDYEEDDYLEQEGLNTRMQQHSVSGLPSSQSHPVMVAHGDDLDGHKSGSVMHRYLSQALPSSLKKSNASHPDMQQPSQAHIPTSHSMRSVRGSSNLLSRMLGGHQSSAAY</sequence>
<dbReference type="HOGENOM" id="CLU_018149_2_1_1"/>
<keyword evidence="4" id="KW-1185">Reference proteome</keyword>
<dbReference type="STRING" id="1365824.V5ETV4"/>
<feature type="region of interest" description="Disordered" evidence="1">
    <location>
        <begin position="348"/>
        <end position="420"/>
    </location>
</feature>
<feature type="domain" description="Cyclin N-terminal" evidence="2">
    <location>
        <begin position="97"/>
        <end position="193"/>
    </location>
</feature>
<dbReference type="Pfam" id="PF00134">
    <property type="entry name" value="Cyclin_N"/>
    <property type="match status" value="1"/>
</dbReference>
<dbReference type="EMBL" id="KI545891">
    <property type="protein sequence ID" value="EST05489.1"/>
    <property type="molecule type" value="Genomic_DNA"/>
</dbReference>
<dbReference type="InterPro" id="IPR013922">
    <property type="entry name" value="Cyclin_PHO80-like"/>
</dbReference>
<dbReference type="Gene3D" id="1.10.472.10">
    <property type="entry name" value="Cyclin-like"/>
    <property type="match status" value="1"/>
</dbReference>
<feature type="compositionally biased region" description="Low complexity" evidence="1">
    <location>
        <begin position="303"/>
        <end position="327"/>
    </location>
</feature>
<dbReference type="InterPro" id="IPR036915">
    <property type="entry name" value="Cyclin-like_sf"/>
</dbReference>
<dbReference type="RefSeq" id="XP_016290478.1">
    <property type="nucleotide sequence ID" value="XM_016438620.1"/>
</dbReference>
<proteinExistence type="predicted"/>
<feature type="compositionally biased region" description="Polar residues" evidence="1">
    <location>
        <begin position="290"/>
        <end position="300"/>
    </location>
</feature>
<dbReference type="eggNOG" id="KOG1674">
    <property type="taxonomic scope" value="Eukaryota"/>
</dbReference>
<feature type="compositionally biased region" description="Polar residues" evidence="1">
    <location>
        <begin position="348"/>
        <end position="362"/>
    </location>
</feature>
<dbReference type="GeneID" id="27421316"/>
<feature type="compositionally biased region" description="Polar residues" evidence="1">
    <location>
        <begin position="388"/>
        <end position="420"/>
    </location>
</feature>
<dbReference type="SUPFAM" id="SSF47954">
    <property type="entry name" value="Cyclin-like"/>
    <property type="match status" value="1"/>
</dbReference>
<dbReference type="CDD" id="cd20557">
    <property type="entry name" value="CYCLIN_ScPCL1-like"/>
    <property type="match status" value="1"/>
</dbReference>
<reference evidence="4" key="1">
    <citation type="journal article" date="2013" name="Genome Announc.">
        <title>Draft genome sequence of Pseudozyma brasiliensis sp. nov. strain GHG001, a high producer of endo-1,4-xylanase isolated from an insect pest of sugarcane.</title>
        <authorList>
            <person name="Oliveira J.V.D.C."/>
            <person name="dos Santos R.A.C."/>
            <person name="Borges T.A."/>
            <person name="Riano-Pachon D.M."/>
            <person name="Goldman G.H."/>
        </authorList>
    </citation>
    <scope>NUCLEOTIDE SEQUENCE [LARGE SCALE GENOMIC DNA]</scope>
    <source>
        <strain evidence="4">GHG001</strain>
    </source>
</reference>
<dbReference type="OrthoDB" id="10250320at2759"/>
<evidence type="ECO:0000313" key="3">
    <source>
        <dbReference type="EMBL" id="EST05489.1"/>
    </source>
</evidence>
<evidence type="ECO:0000259" key="2">
    <source>
        <dbReference type="Pfam" id="PF00134"/>
    </source>
</evidence>
<dbReference type="GO" id="GO:0016538">
    <property type="term" value="F:cyclin-dependent protein serine/threonine kinase regulator activity"/>
    <property type="evidence" value="ECO:0007669"/>
    <property type="project" value="TreeGrafter"/>
</dbReference>
<dbReference type="Proteomes" id="UP000019377">
    <property type="component" value="Unassembled WGS sequence"/>
</dbReference>
<accession>V5ETV4</accession>